<feature type="coiled-coil region" evidence="1">
    <location>
        <begin position="170"/>
        <end position="211"/>
    </location>
</feature>
<protein>
    <submittedName>
        <fullName evidence="2">Uncharacterized protein</fullName>
    </submittedName>
</protein>
<dbReference type="EMBL" id="KE647175">
    <property type="protein sequence ID" value="EQB61098.1"/>
    <property type="molecule type" value="Genomic_DNA"/>
</dbReference>
<accession>T0L9J2</accession>
<sequence length="224" mass="26955">MEQTKKIVKYISDSISNLSSIIFNSSTQNEDEIEINAINSLTSQEWSKDNVCDETIIIKKNDYDKLLSEISYTRIQLNNYKIKEREYTRMKNDYEKTVTYLLHNDKDVNNLNFINKTRQINFKNETSESEVNRYIASEMRLKSHIKALKKDLFDSRQRAETFKCMIMTDNEMLKEEVVQLNKKLESEKHIKQEYQQKIRRLEDIIQSRCEEIVELIEYCRYLMR</sequence>
<dbReference type="OrthoDB" id="2194517at2759"/>
<dbReference type="HOGENOM" id="CLU_1261501_0_0_1"/>
<evidence type="ECO:0000313" key="3">
    <source>
        <dbReference type="Proteomes" id="UP000053780"/>
    </source>
</evidence>
<keyword evidence="1" id="KW-0175">Coiled coil</keyword>
<reference evidence="2 3" key="1">
    <citation type="journal article" date="2013" name="BMC Genomics">
        <title>Genome sequencing and comparative genomics of honey bee microsporidia, Nosema apis reveal novel insights into host-parasite interactions.</title>
        <authorList>
            <person name="Chen Yp."/>
            <person name="Pettis J.S."/>
            <person name="Zhao Y."/>
            <person name="Liu X."/>
            <person name="Tallon L.J."/>
            <person name="Sadzewicz L.D."/>
            <person name="Li R."/>
            <person name="Zheng H."/>
            <person name="Huang S."/>
            <person name="Zhang X."/>
            <person name="Hamilton M.C."/>
            <person name="Pernal S.F."/>
            <person name="Melathopoulos A.P."/>
            <person name="Yan X."/>
            <person name="Evans J.D."/>
        </authorList>
    </citation>
    <scope>NUCLEOTIDE SEQUENCE [LARGE SCALE GENOMIC DNA]</scope>
    <source>
        <strain evidence="2 3">BRL 01</strain>
    </source>
</reference>
<gene>
    <name evidence="2" type="ORF">NAPIS_ORF01327</name>
</gene>
<organism evidence="2 3">
    <name type="scientific">Vairimorpha apis BRL 01</name>
    <dbReference type="NCBI Taxonomy" id="1037528"/>
    <lineage>
        <taxon>Eukaryota</taxon>
        <taxon>Fungi</taxon>
        <taxon>Fungi incertae sedis</taxon>
        <taxon>Microsporidia</taxon>
        <taxon>Nosematidae</taxon>
        <taxon>Vairimorpha</taxon>
    </lineage>
</organism>
<dbReference type="AlphaFoldDB" id="T0L9J2"/>
<dbReference type="Proteomes" id="UP000053780">
    <property type="component" value="Unassembled WGS sequence"/>
</dbReference>
<evidence type="ECO:0000256" key="1">
    <source>
        <dbReference type="SAM" id="Coils"/>
    </source>
</evidence>
<dbReference type="VEuPathDB" id="MicrosporidiaDB:NAPIS_ORF01327"/>
<name>T0L9J2_9MICR</name>
<proteinExistence type="predicted"/>
<keyword evidence="3" id="KW-1185">Reference proteome</keyword>
<evidence type="ECO:0000313" key="2">
    <source>
        <dbReference type="EMBL" id="EQB61098.1"/>
    </source>
</evidence>